<keyword evidence="3" id="KW-0732">Signal</keyword>
<feature type="domain" description="DUF7042" evidence="4">
    <location>
        <begin position="177"/>
        <end position="295"/>
    </location>
</feature>
<comment type="caution">
    <text evidence="5">The sequence shown here is derived from an EMBL/GenBank/DDBJ whole genome shotgun (WGS) entry which is preliminary data.</text>
</comment>
<keyword evidence="2" id="KW-1133">Transmembrane helix</keyword>
<evidence type="ECO:0000256" key="3">
    <source>
        <dbReference type="SAM" id="SignalP"/>
    </source>
</evidence>
<dbReference type="EMBL" id="VSWD01000006">
    <property type="protein sequence ID" value="KAK3099736.1"/>
    <property type="molecule type" value="Genomic_DNA"/>
</dbReference>
<reference evidence="5" key="1">
    <citation type="submission" date="2019-08" db="EMBL/GenBank/DDBJ databases">
        <title>The improved chromosome-level genome for the pearl oyster Pinctada fucata martensii using PacBio sequencing and Hi-C.</title>
        <authorList>
            <person name="Zheng Z."/>
        </authorList>
    </citation>
    <scope>NUCLEOTIDE SEQUENCE</scope>
    <source>
        <strain evidence="5">ZZ-2019</strain>
        <tissue evidence="5">Adductor muscle</tissue>
    </source>
</reference>
<organism evidence="5 6">
    <name type="scientific">Pinctada imbricata</name>
    <name type="common">Atlantic pearl-oyster</name>
    <name type="synonym">Pinctada martensii</name>
    <dbReference type="NCBI Taxonomy" id="66713"/>
    <lineage>
        <taxon>Eukaryota</taxon>
        <taxon>Metazoa</taxon>
        <taxon>Spiralia</taxon>
        <taxon>Lophotrochozoa</taxon>
        <taxon>Mollusca</taxon>
        <taxon>Bivalvia</taxon>
        <taxon>Autobranchia</taxon>
        <taxon>Pteriomorphia</taxon>
        <taxon>Pterioida</taxon>
        <taxon>Pterioidea</taxon>
        <taxon>Pteriidae</taxon>
        <taxon>Pinctada</taxon>
    </lineage>
</organism>
<feature type="compositionally biased region" description="Basic and acidic residues" evidence="1">
    <location>
        <begin position="355"/>
        <end position="366"/>
    </location>
</feature>
<feature type="region of interest" description="Disordered" evidence="1">
    <location>
        <begin position="355"/>
        <end position="394"/>
    </location>
</feature>
<sequence length="419" mass="46061">RYTKIYILFFKVRLLTSTDSTCSLPSDWDGTWYDASFPSNNVIFDQASQTVTSGWSIRAYNSDVTSWTCQSQDTSNNLLLFKGNQFVDLFGADQNAFRCIKWTKLSDYSYVYFIYANSESNARYTGTTIAARVLIEAYDAAVTSWATSTYCNPSNGLPGTEEYVVMVRQGYETQVSQYCSTPFLITAAYTHNDGSSTTCGTGSVWDVCSDRTQMAVNLTQCSTKQYYSADGNAVCVYSTSSGSTYYQTVLNTDTSVDYSTTYRLTCYAVTTSGSNVVASDSLGACEAGQSPTTKATDGTGTLTFTPYTFTTDTDSSSSSSSLGIIIGIVVALILIIAIIIIIICVIKKLKRKAKTHNDDEKKKNPPDDMVLETFTPRDDQPITDRKLPPLDNKVSIPPSNYEIPLIGKDPLPNIHQTKI</sequence>
<evidence type="ECO:0000313" key="6">
    <source>
        <dbReference type="Proteomes" id="UP001186944"/>
    </source>
</evidence>
<evidence type="ECO:0000313" key="5">
    <source>
        <dbReference type="EMBL" id="KAK3099736.1"/>
    </source>
</evidence>
<accession>A0AA88YDB6</accession>
<evidence type="ECO:0000256" key="2">
    <source>
        <dbReference type="SAM" id="Phobius"/>
    </source>
</evidence>
<feature type="chain" id="PRO_5041711440" description="DUF7042 domain-containing protein" evidence="3">
    <location>
        <begin position="21"/>
        <end position="419"/>
    </location>
</feature>
<dbReference type="Proteomes" id="UP001186944">
    <property type="component" value="Unassembled WGS sequence"/>
</dbReference>
<feature type="signal peptide" evidence="3">
    <location>
        <begin position="1"/>
        <end position="20"/>
    </location>
</feature>
<protein>
    <recommendedName>
        <fullName evidence="4">DUF7042 domain-containing protein</fullName>
    </recommendedName>
</protein>
<dbReference type="Pfam" id="PF23069">
    <property type="entry name" value="DUF7042"/>
    <property type="match status" value="1"/>
</dbReference>
<proteinExistence type="predicted"/>
<evidence type="ECO:0000256" key="1">
    <source>
        <dbReference type="SAM" id="MobiDB-lite"/>
    </source>
</evidence>
<keyword evidence="2" id="KW-0472">Membrane</keyword>
<gene>
    <name evidence="5" type="ORF">FSP39_008703</name>
</gene>
<feature type="compositionally biased region" description="Basic and acidic residues" evidence="1">
    <location>
        <begin position="375"/>
        <end position="388"/>
    </location>
</feature>
<dbReference type="AlphaFoldDB" id="A0AA88YDB6"/>
<keyword evidence="6" id="KW-1185">Reference proteome</keyword>
<keyword evidence="2" id="KW-0812">Transmembrane</keyword>
<feature type="transmembrane region" description="Helical" evidence="2">
    <location>
        <begin position="322"/>
        <end position="346"/>
    </location>
</feature>
<feature type="non-terminal residue" evidence="5">
    <location>
        <position position="1"/>
    </location>
</feature>
<dbReference type="InterPro" id="IPR055470">
    <property type="entry name" value="DUF7042"/>
</dbReference>
<name>A0AA88YDB6_PINIB</name>
<evidence type="ECO:0000259" key="4">
    <source>
        <dbReference type="Pfam" id="PF23069"/>
    </source>
</evidence>